<dbReference type="InterPro" id="IPR000795">
    <property type="entry name" value="T_Tr_GTP-bd_dom"/>
</dbReference>
<accession>A0A4T0UTQ7</accession>
<dbReference type="InterPro" id="IPR009001">
    <property type="entry name" value="Transl_elong_EF1A/Init_IF2_C"/>
</dbReference>
<evidence type="ECO:0000313" key="7">
    <source>
        <dbReference type="EMBL" id="TIC82379.1"/>
    </source>
</evidence>
<dbReference type="PROSITE" id="PS51722">
    <property type="entry name" value="G_TR_2"/>
    <property type="match status" value="1"/>
</dbReference>
<keyword evidence="8" id="KW-1185">Reference proteome</keyword>
<dbReference type="SUPFAM" id="SSF52540">
    <property type="entry name" value="P-loop containing nucleoside triphosphate hydrolases"/>
    <property type="match status" value="1"/>
</dbReference>
<dbReference type="InterPro" id="IPR048931">
    <property type="entry name" value="WHD_2nd_SelB_bact"/>
</dbReference>
<dbReference type="GO" id="GO:0003746">
    <property type="term" value="F:translation elongation factor activity"/>
    <property type="evidence" value="ECO:0007669"/>
    <property type="project" value="UniProtKB-KW"/>
</dbReference>
<dbReference type="Gene3D" id="1.10.10.10">
    <property type="entry name" value="Winged helix-like DNA-binding domain superfamily/Winged helix DNA-binding domain"/>
    <property type="match status" value="3"/>
</dbReference>
<dbReference type="InterPro" id="IPR015190">
    <property type="entry name" value="Elong_fac_SelB-wing-hlx_typ-2"/>
</dbReference>
<dbReference type="Pfam" id="PF09106">
    <property type="entry name" value="WHD_2nd_SelB"/>
    <property type="match status" value="1"/>
</dbReference>
<protein>
    <submittedName>
        <fullName evidence="7">Selenocysteine-specific translation elongation factor</fullName>
    </submittedName>
</protein>
<dbReference type="AlphaFoldDB" id="A0A4T0UTQ7"/>
<evidence type="ECO:0000256" key="2">
    <source>
        <dbReference type="ARBA" id="ARBA00022490"/>
    </source>
</evidence>
<dbReference type="Gene3D" id="2.40.30.10">
    <property type="entry name" value="Translation factors"/>
    <property type="match status" value="1"/>
</dbReference>
<keyword evidence="4" id="KW-0648">Protein biosynthesis</keyword>
<dbReference type="InterPro" id="IPR050055">
    <property type="entry name" value="EF-Tu_GTPase"/>
</dbReference>
<dbReference type="InterPro" id="IPR036388">
    <property type="entry name" value="WH-like_DNA-bd_sf"/>
</dbReference>
<dbReference type="GO" id="GO:0005737">
    <property type="term" value="C:cytoplasm"/>
    <property type="evidence" value="ECO:0007669"/>
    <property type="project" value="UniProtKB-SubCell"/>
</dbReference>
<dbReference type="PANTHER" id="PTHR43721">
    <property type="entry name" value="ELONGATION FACTOR TU-RELATED"/>
    <property type="match status" value="1"/>
</dbReference>
<dbReference type="GO" id="GO:0003924">
    <property type="term" value="F:GTPase activity"/>
    <property type="evidence" value="ECO:0007669"/>
    <property type="project" value="InterPro"/>
</dbReference>
<evidence type="ECO:0000256" key="3">
    <source>
        <dbReference type="ARBA" id="ARBA00022741"/>
    </source>
</evidence>
<dbReference type="NCBIfam" id="TIGR00475">
    <property type="entry name" value="selB"/>
    <property type="match status" value="1"/>
</dbReference>
<keyword evidence="2" id="KW-0963">Cytoplasm</keyword>
<dbReference type="InterPro" id="IPR036390">
    <property type="entry name" value="WH_DNA-bd_sf"/>
</dbReference>
<dbReference type="RefSeq" id="WP_136553402.1">
    <property type="nucleotide sequence ID" value="NZ_STGJ01000009.1"/>
</dbReference>
<dbReference type="CDD" id="cd04171">
    <property type="entry name" value="SelB"/>
    <property type="match status" value="1"/>
</dbReference>
<evidence type="ECO:0000256" key="1">
    <source>
        <dbReference type="ARBA" id="ARBA00004496"/>
    </source>
</evidence>
<dbReference type="Pfam" id="PF21214">
    <property type="entry name" value="WHD_2nd_SelB_bact"/>
    <property type="match status" value="1"/>
</dbReference>
<keyword evidence="7" id="KW-0251">Elongation factor</keyword>
<dbReference type="OrthoDB" id="9803139at2"/>
<gene>
    <name evidence="7" type="primary">selB</name>
    <name evidence="7" type="ORF">E5K04_09480</name>
</gene>
<evidence type="ECO:0000259" key="6">
    <source>
        <dbReference type="PROSITE" id="PS51722"/>
    </source>
</evidence>
<dbReference type="GO" id="GO:0005525">
    <property type="term" value="F:GTP binding"/>
    <property type="evidence" value="ECO:0007669"/>
    <property type="project" value="UniProtKB-KW"/>
</dbReference>
<dbReference type="InterPro" id="IPR015191">
    <property type="entry name" value="SelB_WHD4"/>
</dbReference>
<dbReference type="Pfam" id="PF25461">
    <property type="entry name" value="Beta-barrel_SelB"/>
    <property type="match status" value="1"/>
</dbReference>
<dbReference type="Pfam" id="PF00009">
    <property type="entry name" value="GTP_EFTU"/>
    <property type="match status" value="1"/>
</dbReference>
<dbReference type="GO" id="GO:0001514">
    <property type="term" value="P:selenocysteine incorporation"/>
    <property type="evidence" value="ECO:0007669"/>
    <property type="project" value="InterPro"/>
</dbReference>
<comment type="subcellular location">
    <subcellularLocation>
        <location evidence="1">Cytoplasm</location>
    </subcellularLocation>
</comment>
<keyword evidence="3" id="KW-0547">Nucleotide-binding</keyword>
<dbReference type="InterPro" id="IPR009000">
    <property type="entry name" value="Transl_B-barrel_sf"/>
</dbReference>
<dbReference type="Proteomes" id="UP000308891">
    <property type="component" value="Unassembled WGS sequence"/>
</dbReference>
<comment type="caution">
    <text evidence="7">The sequence shown here is derived from an EMBL/GenBank/DDBJ whole genome shotgun (WGS) entry which is preliminary data.</text>
</comment>
<dbReference type="Pfam" id="PF09107">
    <property type="entry name" value="WHD_3rd_SelB"/>
    <property type="match status" value="1"/>
</dbReference>
<dbReference type="Gene3D" id="3.40.50.300">
    <property type="entry name" value="P-loop containing nucleotide triphosphate hydrolases"/>
    <property type="match status" value="1"/>
</dbReference>
<dbReference type="InterPro" id="IPR027417">
    <property type="entry name" value="P-loop_NTPase"/>
</dbReference>
<feature type="domain" description="Tr-type G" evidence="6">
    <location>
        <begin position="1"/>
        <end position="172"/>
    </location>
</feature>
<name>A0A4T0UTQ7_9NEIS</name>
<keyword evidence="5" id="KW-0342">GTP-binding</keyword>
<dbReference type="SUPFAM" id="SSF50447">
    <property type="entry name" value="Translation proteins"/>
    <property type="match status" value="1"/>
</dbReference>
<dbReference type="EMBL" id="STGJ01000009">
    <property type="protein sequence ID" value="TIC82379.1"/>
    <property type="molecule type" value="Genomic_DNA"/>
</dbReference>
<evidence type="ECO:0000256" key="4">
    <source>
        <dbReference type="ARBA" id="ARBA00022917"/>
    </source>
</evidence>
<dbReference type="InterPro" id="IPR004535">
    <property type="entry name" value="Transl_elong_SelB"/>
</dbReference>
<dbReference type="SUPFAM" id="SSF46785">
    <property type="entry name" value="Winged helix' DNA-binding domain"/>
    <property type="match status" value="2"/>
</dbReference>
<dbReference type="SUPFAM" id="SSF50465">
    <property type="entry name" value="EF-Tu/eEF-1alpha/eIF2-gamma C-terminal domain"/>
    <property type="match status" value="1"/>
</dbReference>
<reference evidence="7 8" key="1">
    <citation type="submission" date="2019-04" db="EMBL/GenBank/DDBJ databases">
        <title>Crenobacter sp. nov.</title>
        <authorList>
            <person name="Shi S."/>
        </authorList>
    </citation>
    <scope>NUCLEOTIDE SEQUENCE [LARGE SCALE GENOMIC DNA]</scope>
    <source>
        <strain evidence="7 8">GY 70310</strain>
    </source>
</reference>
<dbReference type="InterPro" id="IPR057335">
    <property type="entry name" value="Beta-barrel_SelB"/>
</dbReference>
<organism evidence="7 8">
    <name type="scientific">Crenobacter intestini</name>
    <dbReference type="NCBI Taxonomy" id="2563443"/>
    <lineage>
        <taxon>Bacteria</taxon>
        <taxon>Pseudomonadati</taxon>
        <taxon>Pseudomonadota</taxon>
        <taxon>Betaproteobacteria</taxon>
        <taxon>Neisseriales</taxon>
        <taxon>Neisseriaceae</taxon>
        <taxon>Crenobacter</taxon>
    </lineage>
</organism>
<evidence type="ECO:0000256" key="5">
    <source>
        <dbReference type="ARBA" id="ARBA00023134"/>
    </source>
</evidence>
<dbReference type="GO" id="GO:0003723">
    <property type="term" value="F:RNA binding"/>
    <property type="evidence" value="ECO:0007669"/>
    <property type="project" value="InterPro"/>
</dbReference>
<dbReference type="PANTHER" id="PTHR43721:SF22">
    <property type="entry name" value="ELONGATION FACTOR TU, MITOCHONDRIAL"/>
    <property type="match status" value="1"/>
</dbReference>
<proteinExistence type="predicted"/>
<sequence>MIVATAGHVDHGKTSLIRALTGTDADRLPEEKRRGMTLDLGYAFLERAGGGRIGFVDVPGHERFLGNMLAGVGGLGHALLVVAADDGVMPQTREHLAILKLAGAAGVSVVLTKRALVDDARALEVQAELDALFASLSLTPAARFEVDNVSGDGIPALRDFLAALPEADAAPRRFRLAIDRVFTVKGAGLVVTGSALAGKVAVGDSVWLAGRAAPLRVRALHAQSQAAELGLAGERLALNLAGDIKREDVERGDWLLGRAAPAPCQRASVALHLLPGVALSHWQAVQVHHGASRVTGRVALLDGALAELALDAPLWLADNDRLIVRDAAARETLAGARVLELAPPARGKRAPARLATLSQLAACDRDAAALALLADADAVELSAFEWARQRDDCEALALAAGLKVAAGYAVSPARWDTLANTLLGRLATLHAAQPDQRGAARERLKRLALPRSPQPLFDVLVADLLSDGRLAQSQGWLHLPGHVLAFNSSEAARWPLLAAQLGDTDGWVRDLARAAGMEETEARALLKTAARLGLVVAIVPDRYYRAARVEEMASMVREIAQRDGHVDAASFRDAVGAGRKLAIQILEFFDRSGLTRRQGDRHLLRDAQLFAPPAADGQA</sequence>
<evidence type="ECO:0000313" key="8">
    <source>
        <dbReference type="Proteomes" id="UP000308891"/>
    </source>
</evidence>